<dbReference type="EMBL" id="JACEIK010006508">
    <property type="protein sequence ID" value="MCE2055815.1"/>
    <property type="molecule type" value="Genomic_DNA"/>
</dbReference>
<keyword evidence="3" id="KW-1185">Reference proteome</keyword>
<dbReference type="Proteomes" id="UP000823775">
    <property type="component" value="Unassembled WGS sequence"/>
</dbReference>
<protein>
    <submittedName>
        <fullName evidence="2">Uncharacterized protein</fullName>
    </submittedName>
</protein>
<sequence>PRGPKGTKGASSSQPRLSPPGRFEQSPESLMDFMVQHKKELPCPENRDYRDVCAKVPHLPDKHHKVKIRPVALFTYKRFNAFHGTLQLDSSEYFILLEKPLYRNFRHTHPPIG</sequence>
<evidence type="ECO:0000313" key="2">
    <source>
        <dbReference type="EMBL" id="MCE2055815.1"/>
    </source>
</evidence>
<reference evidence="2 3" key="1">
    <citation type="journal article" date="2021" name="BMC Genomics">
        <title>Datura genome reveals duplications of psychoactive alkaloid biosynthetic genes and high mutation rate following tissue culture.</title>
        <authorList>
            <person name="Rajewski A."/>
            <person name="Carter-House D."/>
            <person name="Stajich J."/>
            <person name="Litt A."/>
        </authorList>
    </citation>
    <scope>NUCLEOTIDE SEQUENCE [LARGE SCALE GENOMIC DNA]</scope>
    <source>
        <strain evidence="2">AR-01</strain>
    </source>
</reference>
<accession>A0ABS8W2U9</accession>
<evidence type="ECO:0000256" key="1">
    <source>
        <dbReference type="SAM" id="MobiDB-lite"/>
    </source>
</evidence>
<gene>
    <name evidence="2" type="ORF">HAX54_043478</name>
</gene>
<organism evidence="2 3">
    <name type="scientific">Datura stramonium</name>
    <name type="common">Jimsonweed</name>
    <name type="synonym">Common thornapple</name>
    <dbReference type="NCBI Taxonomy" id="4076"/>
    <lineage>
        <taxon>Eukaryota</taxon>
        <taxon>Viridiplantae</taxon>
        <taxon>Streptophyta</taxon>
        <taxon>Embryophyta</taxon>
        <taxon>Tracheophyta</taxon>
        <taxon>Spermatophyta</taxon>
        <taxon>Magnoliopsida</taxon>
        <taxon>eudicotyledons</taxon>
        <taxon>Gunneridae</taxon>
        <taxon>Pentapetalae</taxon>
        <taxon>asterids</taxon>
        <taxon>lamiids</taxon>
        <taxon>Solanales</taxon>
        <taxon>Solanaceae</taxon>
        <taxon>Solanoideae</taxon>
        <taxon>Datureae</taxon>
        <taxon>Datura</taxon>
    </lineage>
</organism>
<evidence type="ECO:0000313" key="3">
    <source>
        <dbReference type="Proteomes" id="UP000823775"/>
    </source>
</evidence>
<feature type="non-terminal residue" evidence="2">
    <location>
        <position position="1"/>
    </location>
</feature>
<comment type="caution">
    <text evidence="2">The sequence shown here is derived from an EMBL/GenBank/DDBJ whole genome shotgun (WGS) entry which is preliminary data.</text>
</comment>
<feature type="region of interest" description="Disordered" evidence="1">
    <location>
        <begin position="1"/>
        <end position="26"/>
    </location>
</feature>
<proteinExistence type="predicted"/>
<name>A0ABS8W2U9_DATST</name>